<accession>Q5HXU0</accession>
<gene>
    <name evidence="1" type="ordered locus">GOX2599</name>
</gene>
<proteinExistence type="predicted"/>
<evidence type="ECO:0000313" key="2">
    <source>
        <dbReference type="Proteomes" id="UP000006375"/>
    </source>
</evidence>
<dbReference type="HOGENOM" id="CLU_996637_0_0_5"/>
<evidence type="ECO:0000313" key="1">
    <source>
        <dbReference type="EMBL" id="AAW59663.1"/>
    </source>
</evidence>
<keyword evidence="1" id="KW-0614">Plasmid</keyword>
<dbReference type="KEGG" id="gox:GOX2599"/>
<name>Q5HXU0_GLUOX</name>
<sequence length="279" mass="31656">MRSSRPLIYNVGDGDIWNTWRGGTCFAIRWRLGTKNRYFCVAARHTIVKMMGGELTPENVDNIRVLRHSNIERHERLVERDWARIVTYHPFSEEAKFQHLFGDPDVSDFIILEAEDDAFDGVSSVFTVRPKLIGMIKSEIYSSIDGPLNSVLISSGFPSVNNTIDYDSEAIVFHRQLVSGRYDKKSDASPIGQIDCTGFPDLPTDFDGLSGSPVFSFHEDQFKLAGIVIRGTASSKRLYFIKSNAIGFALFTCSLHSEASMRRFHSENHKHRRRVKSKT</sequence>
<protein>
    <recommendedName>
        <fullName evidence="3">Peptidase S1 domain-containing protein</fullName>
    </recommendedName>
</protein>
<dbReference type="AlphaFoldDB" id="Q5HXU0"/>
<evidence type="ECO:0008006" key="3">
    <source>
        <dbReference type="Google" id="ProtNLM"/>
    </source>
</evidence>
<keyword evidence="2" id="KW-1185">Reference proteome</keyword>
<dbReference type="EMBL" id="CP000004">
    <property type="protein sequence ID" value="AAW59663.1"/>
    <property type="molecule type" value="Genomic_DNA"/>
</dbReference>
<dbReference type="Proteomes" id="UP000006375">
    <property type="component" value="Plasmid pGOX1"/>
</dbReference>
<geneLocation type="plasmid" evidence="1 2">
    <name>pGOX1</name>
</geneLocation>
<organism evidence="1 2">
    <name type="scientific">Gluconobacter oxydans (strain 621H)</name>
    <name type="common">Gluconobacter suboxydans</name>
    <dbReference type="NCBI Taxonomy" id="290633"/>
    <lineage>
        <taxon>Bacteria</taxon>
        <taxon>Pseudomonadati</taxon>
        <taxon>Pseudomonadota</taxon>
        <taxon>Alphaproteobacteria</taxon>
        <taxon>Acetobacterales</taxon>
        <taxon>Acetobacteraceae</taxon>
        <taxon>Gluconobacter</taxon>
    </lineage>
</organism>
<reference evidence="1 2" key="1">
    <citation type="journal article" date="2005" name="Nat. Biotechnol.">
        <title>Complete genome sequence of the acetic acid bacterium Gluconobacter oxydans.</title>
        <authorList>
            <person name="Prust C."/>
            <person name="Hoffmeister M."/>
            <person name="Liesegang H."/>
            <person name="Wiezer A."/>
            <person name="Fricke W.F."/>
            <person name="Ehrenreich A."/>
            <person name="Gottschalk G."/>
            <person name="Deppenmeier U."/>
        </authorList>
    </citation>
    <scope>NUCLEOTIDE SEQUENCE [LARGE SCALE GENOMIC DNA]</scope>
    <source>
        <strain evidence="2">621H</strain>
        <plasmid evidence="2">Plasmid pGOX1</plasmid>
    </source>
</reference>